<protein>
    <recommendedName>
        <fullName evidence="3">PNPLA domain-containing protein</fullName>
    </recommendedName>
</protein>
<evidence type="ECO:0000256" key="1">
    <source>
        <dbReference type="ARBA" id="ARBA00023098"/>
    </source>
</evidence>
<dbReference type="InterPro" id="IPR016035">
    <property type="entry name" value="Acyl_Trfase/lysoPLipase"/>
</dbReference>
<name>A0A6C0CAH8_9ZZZZ</name>
<reference evidence="4" key="1">
    <citation type="journal article" date="2020" name="Nature">
        <title>Giant virus diversity and host interactions through global metagenomics.</title>
        <authorList>
            <person name="Schulz F."/>
            <person name="Roux S."/>
            <person name="Paez-Espino D."/>
            <person name="Jungbluth S."/>
            <person name="Walsh D.A."/>
            <person name="Denef V.J."/>
            <person name="McMahon K.D."/>
            <person name="Konstantinidis K.T."/>
            <person name="Eloe-Fadrosh E.A."/>
            <person name="Kyrpides N.C."/>
            <person name="Woyke T."/>
        </authorList>
    </citation>
    <scope>NUCLEOTIDE SEQUENCE</scope>
    <source>
        <strain evidence="4">GVMAG-M-3300020523-10</strain>
    </source>
</reference>
<keyword evidence="1" id="KW-0443">Lipid metabolism</keyword>
<keyword evidence="2" id="KW-1133">Transmembrane helix</keyword>
<dbReference type="PANTHER" id="PTHR46394">
    <property type="entry name" value="ANNEXIN"/>
    <property type="match status" value="1"/>
</dbReference>
<feature type="domain" description="PNPLA" evidence="3">
    <location>
        <begin position="9"/>
        <end position="193"/>
    </location>
</feature>
<dbReference type="SUPFAM" id="SSF52151">
    <property type="entry name" value="FabD/lysophospholipase-like"/>
    <property type="match status" value="1"/>
</dbReference>
<dbReference type="AlphaFoldDB" id="A0A6C0CAH8"/>
<evidence type="ECO:0000259" key="3">
    <source>
        <dbReference type="PROSITE" id="PS51635"/>
    </source>
</evidence>
<dbReference type="PROSITE" id="PS51635">
    <property type="entry name" value="PNPLA"/>
    <property type="match status" value="1"/>
</dbReference>
<dbReference type="EMBL" id="MN739379">
    <property type="protein sequence ID" value="QHT01598.1"/>
    <property type="molecule type" value="Genomic_DNA"/>
</dbReference>
<evidence type="ECO:0000256" key="2">
    <source>
        <dbReference type="SAM" id="Phobius"/>
    </source>
</evidence>
<keyword evidence="2" id="KW-0812">Transmembrane</keyword>
<dbReference type="PANTHER" id="PTHR46394:SF1">
    <property type="entry name" value="PNPLA DOMAIN-CONTAINING PROTEIN"/>
    <property type="match status" value="1"/>
</dbReference>
<evidence type="ECO:0000313" key="4">
    <source>
        <dbReference type="EMBL" id="QHT01598.1"/>
    </source>
</evidence>
<proteinExistence type="predicted"/>
<dbReference type="GO" id="GO:0006629">
    <property type="term" value="P:lipid metabolic process"/>
    <property type="evidence" value="ECO:0007669"/>
    <property type="project" value="UniProtKB-KW"/>
</dbReference>
<dbReference type="Pfam" id="PF01734">
    <property type="entry name" value="Patatin"/>
    <property type="match status" value="1"/>
</dbReference>
<dbReference type="Gene3D" id="3.40.1090.10">
    <property type="entry name" value="Cytosolic phospholipase A2 catalytic domain"/>
    <property type="match status" value="2"/>
</dbReference>
<organism evidence="4">
    <name type="scientific">viral metagenome</name>
    <dbReference type="NCBI Taxonomy" id="1070528"/>
    <lineage>
        <taxon>unclassified sequences</taxon>
        <taxon>metagenomes</taxon>
        <taxon>organismal metagenomes</taxon>
    </lineage>
</organism>
<sequence>MTHTKIEHLVLCGGGPVGLVQYGALKYLTSINYLDYNNIKSIYATSIGCIISFVYLINLEWSWMDDFFIKRPWEKLVNFTPYDFLNMFYTKGLINLEFVTNCLKPLYLAKDIELTITLKEFYDLTNIEFNLYTCNFTKFKTEKLNYITYPDLPVIEAIYMSLTIPILCVPFYKNECFYFDGGVLVGCPINECIIDKNCDESSILCFKTDKTCPIDLSNEFYKNYYDSSGNPIICENDPISGNSDFLGNNSNLFELIIFIIKILFNKISTIENIDITIENSINVALTEQTINLGYWIHAFTSDTERSYLINLGRIQAEKYMAKTV</sequence>
<feature type="transmembrane region" description="Helical" evidence="2">
    <location>
        <begin position="42"/>
        <end position="61"/>
    </location>
</feature>
<dbReference type="InterPro" id="IPR052580">
    <property type="entry name" value="Lipid_Hydrolase"/>
</dbReference>
<accession>A0A6C0CAH8</accession>
<keyword evidence="2" id="KW-0472">Membrane</keyword>
<dbReference type="InterPro" id="IPR002641">
    <property type="entry name" value="PNPLA_dom"/>
</dbReference>